<evidence type="ECO:0000313" key="10">
    <source>
        <dbReference type="EMBL" id="NJC57067.1"/>
    </source>
</evidence>
<protein>
    <recommendedName>
        <fullName evidence="5">Probable acetyl-CoA acetyltransferase</fullName>
        <ecNumber evidence="2">2.3.1.9</ecNumber>
    </recommendedName>
</protein>
<evidence type="ECO:0000259" key="9">
    <source>
        <dbReference type="Pfam" id="PF02803"/>
    </source>
</evidence>
<evidence type="ECO:0000256" key="6">
    <source>
        <dbReference type="PIRSR" id="PIRSR000429-1"/>
    </source>
</evidence>
<dbReference type="InterPro" id="IPR002155">
    <property type="entry name" value="Thiolase"/>
</dbReference>
<dbReference type="SUPFAM" id="SSF53901">
    <property type="entry name" value="Thiolase-like"/>
    <property type="match status" value="2"/>
</dbReference>
<sequence length="385" mass="39675">MSTTARKPVLVSAARTPVGKFNGALKTVDPLDLGGAAVAEVMRSSGEIVLDHVIMANIVQAGNGQNPARSAGLRGGVETTVPAITLNNVCLASMYAAGMASNLIKSGEMDAAIVGGFDSMSRAPHAVQLRQARAVGDEPAVDLLMKDGLWCAVSDSGMGPIADRANADIGISRAAQDEYAVESHRRAHSATEAGRLADEIVALNELATDEGIRHDSSTDRLQRLRPAFTEGGTVTAGNASQMSDAGSAGLIMTEALAQAHGLEPIVEFVGTSTVAGPDPSLHLKPASAARKLLEKTGLHVSDIGLWEVNEAFAGVALATAHDLEVDLGIVNVNGGAISIGHPLGASGFRITMSLAFEMRRRGVDHGIATMCGGGGQGQAILLRLR</sequence>
<dbReference type="PANTHER" id="PTHR18919:SF107">
    <property type="entry name" value="ACETYL-COA ACETYLTRANSFERASE, CYTOSOLIC"/>
    <property type="match status" value="1"/>
</dbReference>
<dbReference type="CDD" id="cd00751">
    <property type="entry name" value="thiolase"/>
    <property type="match status" value="1"/>
</dbReference>
<dbReference type="Pfam" id="PF00108">
    <property type="entry name" value="Thiolase_N"/>
    <property type="match status" value="1"/>
</dbReference>
<dbReference type="InterPro" id="IPR020617">
    <property type="entry name" value="Thiolase_C"/>
</dbReference>
<feature type="domain" description="Thiolase C-terminal" evidence="9">
    <location>
        <begin position="263"/>
        <end position="382"/>
    </location>
</feature>
<dbReference type="EMBL" id="JAATJN010000001">
    <property type="protein sequence ID" value="NJC57067.1"/>
    <property type="molecule type" value="Genomic_DNA"/>
</dbReference>
<evidence type="ECO:0000256" key="2">
    <source>
        <dbReference type="ARBA" id="ARBA00012705"/>
    </source>
</evidence>
<dbReference type="Pfam" id="PF02803">
    <property type="entry name" value="Thiolase_C"/>
    <property type="match status" value="1"/>
</dbReference>
<gene>
    <name evidence="10" type="ORF">BKA07_002102</name>
</gene>
<dbReference type="NCBIfam" id="TIGR01930">
    <property type="entry name" value="AcCoA-C-Actrans"/>
    <property type="match status" value="1"/>
</dbReference>
<keyword evidence="4 7" id="KW-0012">Acyltransferase</keyword>
<dbReference type="RefSeq" id="WP_209043937.1">
    <property type="nucleotide sequence ID" value="NZ_BAAAPQ010000007.1"/>
</dbReference>
<dbReference type="PIRSF" id="PIRSF000429">
    <property type="entry name" value="Ac-CoA_Ac_transf"/>
    <property type="match status" value="1"/>
</dbReference>
<dbReference type="InterPro" id="IPR020610">
    <property type="entry name" value="Thiolase_AS"/>
</dbReference>
<dbReference type="Proteomes" id="UP000576792">
    <property type="component" value="Unassembled WGS sequence"/>
</dbReference>
<dbReference type="GO" id="GO:0003985">
    <property type="term" value="F:acetyl-CoA C-acetyltransferase activity"/>
    <property type="evidence" value="ECO:0007669"/>
    <property type="project" value="UniProtKB-EC"/>
</dbReference>
<dbReference type="Gene3D" id="3.40.47.10">
    <property type="match status" value="1"/>
</dbReference>
<dbReference type="PROSITE" id="PS00737">
    <property type="entry name" value="THIOLASE_2"/>
    <property type="match status" value="1"/>
</dbReference>
<feature type="active site" description="Proton acceptor" evidence="6">
    <location>
        <position position="341"/>
    </location>
</feature>
<evidence type="ECO:0000256" key="4">
    <source>
        <dbReference type="ARBA" id="ARBA00023315"/>
    </source>
</evidence>
<comment type="caution">
    <text evidence="10">The sequence shown here is derived from an EMBL/GenBank/DDBJ whole genome shotgun (WGS) entry which is preliminary data.</text>
</comment>
<feature type="active site" description="Proton acceptor" evidence="6">
    <location>
        <position position="371"/>
    </location>
</feature>
<dbReference type="PANTHER" id="PTHR18919">
    <property type="entry name" value="ACETYL-COA C-ACYLTRANSFERASE"/>
    <property type="match status" value="1"/>
</dbReference>
<dbReference type="InterPro" id="IPR020616">
    <property type="entry name" value="Thiolase_N"/>
</dbReference>
<keyword evidence="11" id="KW-1185">Reference proteome</keyword>
<dbReference type="InterPro" id="IPR016039">
    <property type="entry name" value="Thiolase-like"/>
</dbReference>
<organism evidence="10 11">
    <name type="scientific">Brevibacterium marinum</name>
    <dbReference type="NCBI Taxonomy" id="418643"/>
    <lineage>
        <taxon>Bacteria</taxon>
        <taxon>Bacillati</taxon>
        <taxon>Actinomycetota</taxon>
        <taxon>Actinomycetes</taxon>
        <taxon>Micrococcales</taxon>
        <taxon>Brevibacteriaceae</taxon>
        <taxon>Brevibacterium</taxon>
    </lineage>
</organism>
<evidence type="ECO:0000259" key="8">
    <source>
        <dbReference type="Pfam" id="PF00108"/>
    </source>
</evidence>
<comment type="similarity">
    <text evidence="1 7">Belongs to the thiolase-like superfamily. Thiolase family.</text>
</comment>
<name>A0A846S8C6_9MICO</name>
<evidence type="ECO:0000256" key="5">
    <source>
        <dbReference type="ARBA" id="ARBA00040529"/>
    </source>
</evidence>
<keyword evidence="3 7" id="KW-0808">Transferase</keyword>
<feature type="domain" description="Thiolase N-terminal" evidence="8">
    <location>
        <begin position="9"/>
        <end position="254"/>
    </location>
</feature>
<proteinExistence type="inferred from homology"/>
<dbReference type="AlphaFoldDB" id="A0A846S8C6"/>
<dbReference type="PROSITE" id="PS00099">
    <property type="entry name" value="THIOLASE_3"/>
    <property type="match status" value="1"/>
</dbReference>
<evidence type="ECO:0000256" key="1">
    <source>
        <dbReference type="ARBA" id="ARBA00010982"/>
    </source>
</evidence>
<evidence type="ECO:0000256" key="7">
    <source>
        <dbReference type="RuleBase" id="RU003557"/>
    </source>
</evidence>
<dbReference type="EC" id="2.3.1.9" evidence="2"/>
<accession>A0A846S8C6</accession>
<feature type="active site" description="Acyl-thioester intermediate" evidence="6">
    <location>
        <position position="90"/>
    </location>
</feature>
<dbReference type="InterPro" id="IPR020613">
    <property type="entry name" value="Thiolase_CS"/>
</dbReference>
<evidence type="ECO:0000256" key="3">
    <source>
        <dbReference type="ARBA" id="ARBA00022679"/>
    </source>
</evidence>
<reference evidence="10 11" key="1">
    <citation type="submission" date="2020-03" db="EMBL/GenBank/DDBJ databases">
        <title>Sequencing the genomes of 1000 actinobacteria strains.</title>
        <authorList>
            <person name="Klenk H.-P."/>
        </authorList>
    </citation>
    <scope>NUCLEOTIDE SEQUENCE [LARGE SCALE GENOMIC DNA]</scope>
    <source>
        <strain evidence="10 11">DSM 18964</strain>
    </source>
</reference>
<evidence type="ECO:0000313" key="11">
    <source>
        <dbReference type="Proteomes" id="UP000576792"/>
    </source>
</evidence>